<evidence type="ECO:0000256" key="2">
    <source>
        <dbReference type="SAM" id="SignalP"/>
    </source>
</evidence>
<proteinExistence type="predicted"/>
<dbReference type="RefSeq" id="WP_189566741.1">
    <property type="nucleotide sequence ID" value="NZ_BMXI01000001.1"/>
</dbReference>
<keyword evidence="4" id="KW-1185">Reference proteome</keyword>
<dbReference type="Proteomes" id="UP000644507">
    <property type="component" value="Unassembled WGS sequence"/>
</dbReference>
<feature type="signal peptide" evidence="2">
    <location>
        <begin position="1"/>
        <end position="21"/>
    </location>
</feature>
<keyword evidence="2" id="KW-0732">Signal</keyword>
<name>A0A918TEY3_9BACT</name>
<organism evidence="3 4">
    <name type="scientific">Roseibacillus persicicus</name>
    <dbReference type="NCBI Taxonomy" id="454148"/>
    <lineage>
        <taxon>Bacteria</taxon>
        <taxon>Pseudomonadati</taxon>
        <taxon>Verrucomicrobiota</taxon>
        <taxon>Verrucomicrobiia</taxon>
        <taxon>Verrucomicrobiales</taxon>
        <taxon>Verrucomicrobiaceae</taxon>
        <taxon>Roseibacillus</taxon>
    </lineage>
</organism>
<evidence type="ECO:0000313" key="4">
    <source>
        <dbReference type="Proteomes" id="UP000644507"/>
    </source>
</evidence>
<reference evidence="3" key="1">
    <citation type="journal article" date="2014" name="Int. J. Syst. Evol. Microbiol.">
        <title>Complete genome sequence of Corynebacterium casei LMG S-19264T (=DSM 44701T), isolated from a smear-ripened cheese.</title>
        <authorList>
            <consortium name="US DOE Joint Genome Institute (JGI-PGF)"/>
            <person name="Walter F."/>
            <person name="Albersmeier A."/>
            <person name="Kalinowski J."/>
            <person name="Ruckert C."/>
        </authorList>
    </citation>
    <scope>NUCLEOTIDE SEQUENCE</scope>
    <source>
        <strain evidence="3">KCTC 12988</strain>
    </source>
</reference>
<comment type="caution">
    <text evidence="3">The sequence shown here is derived from an EMBL/GenBank/DDBJ whole genome shotgun (WGS) entry which is preliminary data.</text>
</comment>
<sequence length="257" mass="29137">MLTKLLALSALFYLAADPATAQQPSKSIETELLTLAFNGVVKDLYYLHGKEVREMEASSLSLAGPIYYKGPRALRFYKTEAEALRSLEETENAPKPVLSTFIAEKTNRTLLLFVFADKKDKTPKLKTYGVSDSDLSEADYKIFNFSKQNLYLNFNDKKVAVRAGEDRNVRTPEWKREVQDMNVLFGAKLNGSKEVQRVYSSVWAHRPERRNFIFIFDSGDRNRPLGIYRYYDVPSVAARKNDPSGGDAPEGIDKALE</sequence>
<gene>
    <name evidence="3" type="ORF">GCM10007100_03300</name>
</gene>
<reference evidence="3" key="2">
    <citation type="submission" date="2020-09" db="EMBL/GenBank/DDBJ databases">
        <authorList>
            <person name="Sun Q."/>
            <person name="Kim S."/>
        </authorList>
    </citation>
    <scope>NUCLEOTIDE SEQUENCE</scope>
    <source>
        <strain evidence="3">KCTC 12988</strain>
    </source>
</reference>
<protein>
    <submittedName>
        <fullName evidence="3">Uncharacterized protein</fullName>
    </submittedName>
</protein>
<feature type="chain" id="PRO_5036863527" evidence="2">
    <location>
        <begin position="22"/>
        <end position="257"/>
    </location>
</feature>
<dbReference type="AlphaFoldDB" id="A0A918TEY3"/>
<evidence type="ECO:0000313" key="3">
    <source>
        <dbReference type="EMBL" id="GHC41789.1"/>
    </source>
</evidence>
<feature type="region of interest" description="Disordered" evidence="1">
    <location>
        <begin position="238"/>
        <end position="257"/>
    </location>
</feature>
<dbReference type="EMBL" id="BMXI01000001">
    <property type="protein sequence ID" value="GHC41789.1"/>
    <property type="molecule type" value="Genomic_DNA"/>
</dbReference>
<accession>A0A918TEY3</accession>
<evidence type="ECO:0000256" key="1">
    <source>
        <dbReference type="SAM" id="MobiDB-lite"/>
    </source>
</evidence>